<dbReference type="RefSeq" id="WP_104830943.1">
    <property type="nucleotide sequence ID" value="NZ_PJCH01000011.1"/>
</dbReference>
<evidence type="ECO:0000313" key="1">
    <source>
        <dbReference type="EMBL" id="PQA86826.1"/>
    </source>
</evidence>
<accession>A0A2S7K2W3</accession>
<name>A0A2S7K2W3_9PROT</name>
<dbReference type="InterPro" id="IPR012292">
    <property type="entry name" value="Globin/Proto"/>
</dbReference>
<proteinExistence type="predicted"/>
<keyword evidence="2" id="KW-1185">Reference proteome</keyword>
<dbReference type="AlphaFoldDB" id="A0A2S7K2W3"/>
<dbReference type="GO" id="GO:0020037">
    <property type="term" value="F:heme binding"/>
    <property type="evidence" value="ECO:0007669"/>
    <property type="project" value="InterPro"/>
</dbReference>
<dbReference type="GO" id="GO:0019825">
    <property type="term" value="F:oxygen binding"/>
    <property type="evidence" value="ECO:0007669"/>
    <property type="project" value="InterPro"/>
</dbReference>
<sequence>METRIRTADERRREIEAAAVKMGIDEAYISVLVDTFYGKVRAHPVLGPVFAEKISDWGPHLAKMKDFWASVALNAGRYSGKPVPKHAALTSVQERHFDIWLGLFRETLDETAPTPQAADYFMERAMRIAESLKLAMFGLPGLRAPAQAET</sequence>
<dbReference type="Proteomes" id="UP000239504">
    <property type="component" value="Unassembled WGS sequence"/>
</dbReference>
<dbReference type="CDD" id="cd08916">
    <property type="entry name" value="TrHb3_P"/>
    <property type="match status" value="1"/>
</dbReference>
<dbReference type="InterPro" id="IPR009050">
    <property type="entry name" value="Globin-like_sf"/>
</dbReference>
<organism evidence="1 2">
    <name type="scientific">Hyphococcus luteus</name>
    <dbReference type="NCBI Taxonomy" id="2058213"/>
    <lineage>
        <taxon>Bacteria</taxon>
        <taxon>Pseudomonadati</taxon>
        <taxon>Pseudomonadota</taxon>
        <taxon>Alphaproteobacteria</taxon>
        <taxon>Parvularculales</taxon>
        <taxon>Parvularculaceae</taxon>
        <taxon>Hyphococcus</taxon>
    </lineage>
</organism>
<dbReference type="SUPFAM" id="SSF46458">
    <property type="entry name" value="Globin-like"/>
    <property type="match status" value="1"/>
</dbReference>
<evidence type="ECO:0000313" key="2">
    <source>
        <dbReference type="Proteomes" id="UP000239504"/>
    </source>
</evidence>
<protein>
    <submittedName>
        <fullName evidence="1">Globin</fullName>
    </submittedName>
</protein>
<dbReference type="EMBL" id="PJCH01000011">
    <property type="protein sequence ID" value="PQA86826.1"/>
    <property type="molecule type" value="Genomic_DNA"/>
</dbReference>
<comment type="caution">
    <text evidence="1">The sequence shown here is derived from an EMBL/GenBank/DDBJ whole genome shotgun (WGS) entry which is preliminary data.</text>
</comment>
<dbReference type="Gene3D" id="1.10.490.10">
    <property type="entry name" value="Globins"/>
    <property type="match status" value="1"/>
</dbReference>
<gene>
    <name evidence="1" type="ORF">CW354_15200</name>
</gene>
<dbReference type="OrthoDB" id="25954at2"/>
<reference evidence="1 2" key="1">
    <citation type="submission" date="2017-12" db="EMBL/GenBank/DDBJ databases">
        <authorList>
            <person name="Hurst M.R.H."/>
        </authorList>
    </citation>
    <scope>NUCLEOTIDE SEQUENCE [LARGE SCALE GENOMIC DNA]</scope>
    <source>
        <strain evidence="1 2">SY-3-19</strain>
    </source>
</reference>